<dbReference type="EMBL" id="JAYMYS010000001">
    <property type="protein sequence ID" value="KAK7411263.1"/>
    <property type="molecule type" value="Genomic_DNA"/>
</dbReference>
<keyword evidence="2" id="KW-1185">Reference proteome</keyword>
<comment type="caution">
    <text evidence="1">The sequence shown here is derived from an EMBL/GenBank/DDBJ whole genome shotgun (WGS) entry which is preliminary data.</text>
</comment>
<name>A0AAN9T099_PSOTE</name>
<organism evidence="1 2">
    <name type="scientific">Psophocarpus tetragonolobus</name>
    <name type="common">Winged bean</name>
    <name type="synonym">Dolichos tetragonolobus</name>
    <dbReference type="NCBI Taxonomy" id="3891"/>
    <lineage>
        <taxon>Eukaryota</taxon>
        <taxon>Viridiplantae</taxon>
        <taxon>Streptophyta</taxon>
        <taxon>Embryophyta</taxon>
        <taxon>Tracheophyta</taxon>
        <taxon>Spermatophyta</taxon>
        <taxon>Magnoliopsida</taxon>
        <taxon>eudicotyledons</taxon>
        <taxon>Gunneridae</taxon>
        <taxon>Pentapetalae</taxon>
        <taxon>rosids</taxon>
        <taxon>fabids</taxon>
        <taxon>Fabales</taxon>
        <taxon>Fabaceae</taxon>
        <taxon>Papilionoideae</taxon>
        <taxon>50 kb inversion clade</taxon>
        <taxon>NPAAA clade</taxon>
        <taxon>indigoferoid/millettioid clade</taxon>
        <taxon>Phaseoleae</taxon>
        <taxon>Psophocarpus</taxon>
    </lineage>
</organism>
<sequence length="108" mass="12525">MVDATSSSRTRKTQNYKPLVVSDDEILVAQVLMQLKEKRSIINNNDDVTGKRKKVSFSREAKVDRILPNYRTIENDTEVISHQKKMKKYRSLAILYMVTTPIIHSTKE</sequence>
<reference evidence="1 2" key="1">
    <citation type="submission" date="2024-01" db="EMBL/GenBank/DDBJ databases">
        <title>The genomes of 5 underutilized Papilionoideae crops provide insights into root nodulation and disease resistanc.</title>
        <authorList>
            <person name="Jiang F."/>
        </authorList>
    </citation>
    <scope>NUCLEOTIDE SEQUENCE [LARGE SCALE GENOMIC DNA]</scope>
    <source>
        <strain evidence="1">DUOXIRENSHENG_FW03</strain>
        <tissue evidence="1">Leaves</tissue>
    </source>
</reference>
<accession>A0AAN9T099</accession>
<dbReference type="Proteomes" id="UP001386955">
    <property type="component" value="Unassembled WGS sequence"/>
</dbReference>
<evidence type="ECO:0000313" key="2">
    <source>
        <dbReference type="Proteomes" id="UP001386955"/>
    </source>
</evidence>
<protein>
    <submittedName>
        <fullName evidence="1">Uncharacterized protein</fullName>
    </submittedName>
</protein>
<dbReference type="AlphaFoldDB" id="A0AAN9T099"/>
<evidence type="ECO:0000313" key="1">
    <source>
        <dbReference type="EMBL" id="KAK7411263.1"/>
    </source>
</evidence>
<gene>
    <name evidence="1" type="ORF">VNO78_02696</name>
</gene>
<proteinExistence type="predicted"/>